<dbReference type="OrthoDB" id="1361727at2"/>
<organism evidence="2 3">
    <name type="scientific">Mucilaginibacter pedocola</name>
    <dbReference type="NCBI Taxonomy" id="1792845"/>
    <lineage>
        <taxon>Bacteria</taxon>
        <taxon>Pseudomonadati</taxon>
        <taxon>Bacteroidota</taxon>
        <taxon>Sphingobacteriia</taxon>
        <taxon>Sphingobacteriales</taxon>
        <taxon>Sphingobacteriaceae</taxon>
        <taxon>Mucilaginibacter</taxon>
    </lineage>
</organism>
<reference evidence="2 3" key="1">
    <citation type="submission" date="2016-07" db="EMBL/GenBank/DDBJ databases">
        <title>Genomic analysis of zinc-resistant bacterium Mucilaginibacter pedocola TBZ30.</title>
        <authorList>
            <person name="Huang J."/>
            <person name="Tang J."/>
        </authorList>
    </citation>
    <scope>NUCLEOTIDE SEQUENCE [LARGE SCALE GENOMIC DNA]</scope>
    <source>
        <strain evidence="2 3">TBZ30</strain>
    </source>
</reference>
<dbReference type="STRING" id="1792845.BC343_05830"/>
<dbReference type="Proteomes" id="UP000189739">
    <property type="component" value="Unassembled WGS sequence"/>
</dbReference>
<comment type="caution">
    <text evidence="2">The sequence shown here is derived from an EMBL/GenBank/DDBJ whole genome shotgun (WGS) entry which is preliminary data.</text>
</comment>
<accession>A0A1S9PFE2</accession>
<feature type="signal peptide" evidence="1">
    <location>
        <begin position="1"/>
        <end position="19"/>
    </location>
</feature>
<protein>
    <recommendedName>
        <fullName evidence="4">DUF5666 domain-containing protein</fullName>
    </recommendedName>
</protein>
<dbReference type="RefSeq" id="WP_078348433.1">
    <property type="nucleotide sequence ID" value="NZ_MBTF01000012.1"/>
</dbReference>
<feature type="chain" id="PRO_5013001282" description="DUF5666 domain-containing protein" evidence="1">
    <location>
        <begin position="20"/>
        <end position="155"/>
    </location>
</feature>
<evidence type="ECO:0000256" key="1">
    <source>
        <dbReference type="SAM" id="SignalP"/>
    </source>
</evidence>
<evidence type="ECO:0008006" key="4">
    <source>
        <dbReference type="Google" id="ProtNLM"/>
    </source>
</evidence>
<proteinExistence type="predicted"/>
<sequence length="155" mass="17290">MKKRNIARAILLVAFAAFVIHEFTDDTPDPNNKFLKNKVVFSGHVLSTKVSGNHAFGVMLLQVDSSNVESFTDTLKKGIYPYKIKDGKAELYVRVHDIDKGDVVKVISDSLAYYYVNKHEKLVGDLGVITYNGDIEFAKENSILSNNSGIYQGRS</sequence>
<evidence type="ECO:0000313" key="3">
    <source>
        <dbReference type="Proteomes" id="UP000189739"/>
    </source>
</evidence>
<dbReference type="AlphaFoldDB" id="A0A1S9PFE2"/>
<name>A0A1S9PFE2_9SPHI</name>
<keyword evidence="1" id="KW-0732">Signal</keyword>
<dbReference type="EMBL" id="MBTF01000012">
    <property type="protein sequence ID" value="OOQ59683.1"/>
    <property type="molecule type" value="Genomic_DNA"/>
</dbReference>
<keyword evidence="3" id="KW-1185">Reference proteome</keyword>
<gene>
    <name evidence="2" type="ORF">BC343_05830</name>
</gene>
<evidence type="ECO:0000313" key="2">
    <source>
        <dbReference type="EMBL" id="OOQ59683.1"/>
    </source>
</evidence>